<feature type="region of interest" description="Disordered" evidence="2">
    <location>
        <begin position="282"/>
        <end position="332"/>
    </location>
</feature>
<name>A0A8K0HZR4_COCNU</name>
<reference evidence="4" key="1">
    <citation type="journal article" date="2017" name="Gigascience">
        <title>The genome draft of coconut (Cocos nucifera).</title>
        <authorList>
            <person name="Xiao Y."/>
            <person name="Xu P."/>
            <person name="Fan H."/>
            <person name="Baudouin L."/>
            <person name="Xia W."/>
            <person name="Bocs S."/>
            <person name="Xu J."/>
            <person name="Li Q."/>
            <person name="Guo A."/>
            <person name="Zhou L."/>
            <person name="Li J."/>
            <person name="Wu Y."/>
            <person name="Ma Z."/>
            <person name="Armero A."/>
            <person name="Issali A.E."/>
            <person name="Liu N."/>
            <person name="Peng M."/>
            <person name="Yang Y."/>
        </authorList>
    </citation>
    <scope>NUCLEOTIDE SEQUENCE</scope>
    <source>
        <tissue evidence="4">Spear leaf of Hainan Tall coconut</tissue>
    </source>
</reference>
<feature type="region of interest" description="Disordered" evidence="2">
    <location>
        <begin position="33"/>
        <end position="107"/>
    </location>
</feature>
<proteinExistence type="predicted"/>
<protein>
    <submittedName>
        <fullName evidence="4">Extensin-2-like</fullName>
    </submittedName>
</protein>
<evidence type="ECO:0000256" key="2">
    <source>
        <dbReference type="SAM" id="MobiDB-lite"/>
    </source>
</evidence>
<dbReference type="OrthoDB" id="1939198at2759"/>
<feature type="compositionally biased region" description="Pro residues" evidence="2">
    <location>
        <begin position="41"/>
        <end position="107"/>
    </location>
</feature>
<evidence type="ECO:0000313" key="5">
    <source>
        <dbReference type="Proteomes" id="UP000797356"/>
    </source>
</evidence>
<dbReference type="EMBL" id="CM017873">
    <property type="protein sequence ID" value="KAG1331313.1"/>
    <property type="molecule type" value="Genomic_DNA"/>
</dbReference>
<keyword evidence="5" id="KW-1185">Reference proteome</keyword>
<dbReference type="Pfam" id="PF01190">
    <property type="entry name" value="Pollen_Ole_e_1"/>
    <property type="match status" value="1"/>
</dbReference>
<sequence>MKAQVGNPPRGHPLLTLAVAIAILFASNMATVSGDSYDYKSPPPHSSSPPSPYVYKSPPPPSPSPPPPYVYKSPPSPSPSPPPPYKYVSPPPPEKSPPPPYFYKSPPPPSPSPPPSYHYASPPPPNKSPPPLYYYKSPPPPSKSPPPYYYKSPPPPYYDELVVEVVGQVYCYKCYDWKDTVDSHVKKLLEGATVKVTCMAGSKAYVAYGETKSYGKYIVVVEGFPYSKYGAEACKVELDAAPKGSTCNIPTELNKGAKLKVESMSHEEVVLMAKPLAFAPEKPSDECNKHTPPYYYKSPPPPMKSPPPSYVYKSPPPPSPSPPPPYVYKSPPPPMKSPPPPYHYTSPPPPPIY</sequence>
<feature type="signal peptide" evidence="3">
    <location>
        <begin position="1"/>
        <end position="34"/>
    </location>
</feature>
<reference evidence="4" key="2">
    <citation type="submission" date="2019-07" db="EMBL/GenBank/DDBJ databases">
        <authorList>
            <person name="Yang Y."/>
            <person name="Bocs S."/>
            <person name="Baudouin L."/>
        </authorList>
    </citation>
    <scope>NUCLEOTIDE SEQUENCE</scope>
    <source>
        <tissue evidence="4">Spear leaf of Hainan Tall coconut</tissue>
    </source>
</reference>
<accession>A0A8K0HZR4</accession>
<evidence type="ECO:0000256" key="1">
    <source>
        <dbReference type="ARBA" id="ARBA00022729"/>
    </source>
</evidence>
<evidence type="ECO:0000313" key="4">
    <source>
        <dbReference type="EMBL" id="KAG1331313.1"/>
    </source>
</evidence>
<evidence type="ECO:0000256" key="3">
    <source>
        <dbReference type="SAM" id="SignalP"/>
    </source>
</evidence>
<organism evidence="4 5">
    <name type="scientific">Cocos nucifera</name>
    <name type="common">Coconut palm</name>
    <dbReference type="NCBI Taxonomy" id="13894"/>
    <lineage>
        <taxon>Eukaryota</taxon>
        <taxon>Viridiplantae</taxon>
        <taxon>Streptophyta</taxon>
        <taxon>Embryophyta</taxon>
        <taxon>Tracheophyta</taxon>
        <taxon>Spermatophyta</taxon>
        <taxon>Magnoliopsida</taxon>
        <taxon>Liliopsida</taxon>
        <taxon>Arecaceae</taxon>
        <taxon>Arecoideae</taxon>
        <taxon>Cocoseae</taxon>
        <taxon>Attaleinae</taxon>
        <taxon>Cocos</taxon>
    </lineage>
</organism>
<gene>
    <name evidence="4" type="ORF">COCNU_02G012810</name>
</gene>
<dbReference type="PRINTS" id="PR01217">
    <property type="entry name" value="PRICHEXTENSN"/>
</dbReference>
<dbReference type="PANTHER" id="PTHR33470">
    <property type="entry name" value="OS01G0164075 PROTEIN"/>
    <property type="match status" value="1"/>
</dbReference>
<feature type="compositionally biased region" description="Pro residues" evidence="2">
    <location>
        <begin position="298"/>
        <end position="332"/>
    </location>
</feature>
<keyword evidence="1 3" id="KW-0732">Signal</keyword>
<dbReference type="Proteomes" id="UP000797356">
    <property type="component" value="Chromosome 2"/>
</dbReference>
<comment type="caution">
    <text evidence="4">The sequence shown here is derived from an EMBL/GenBank/DDBJ whole genome shotgun (WGS) entry which is preliminary data.</text>
</comment>
<dbReference type="PANTHER" id="PTHR33470:SF27">
    <property type="entry name" value="OS01G0899700 PROTEIN"/>
    <property type="match status" value="1"/>
</dbReference>
<feature type="chain" id="PRO_5035452486" evidence="3">
    <location>
        <begin position="35"/>
        <end position="353"/>
    </location>
</feature>
<dbReference type="AlphaFoldDB" id="A0A8K0HZR4"/>